<dbReference type="EnsemblPlants" id="KQK03564">
    <property type="protein sequence ID" value="KQK03564"/>
    <property type="gene ID" value="BRADI_2g08610v3"/>
</dbReference>
<dbReference type="PROSITE" id="PS51742">
    <property type="entry name" value="PPC"/>
    <property type="match status" value="1"/>
</dbReference>
<dbReference type="SUPFAM" id="SSF117856">
    <property type="entry name" value="AF0104/ALDC/Ptd012-like"/>
    <property type="match status" value="1"/>
</dbReference>
<dbReference type="FunCoup" id="A0A0Q3IT15">
    <property type="interactions" value="2"/>
</dbReference>
<sequence>MGMATTAAAATTTMPAPDNNNNNKQLLRHPTPCSRPPVQQQRPCLASSKNSRTKTKPKAKAPVVIAHECCPSAMRAHVLEVPAGRDVLSCVAAFARRGRRGAMVLGAAGRVADAVLTSSDPAAALVLRGTAEILGLAGCFFPSASPSSAAASAGVAVFLSGPRGGVLGGGVAAGGLVAAGPVVVMVATFAAAAFDRLPLVKGDEAAKGEGCNGVPHGLDDGYRRCFGGGGLPPLQQQQCGWAPVCRKLGAKS</sequence>
<dbReference type="GO" id="GO:0010228">
    <property type="term" value="P:vegetative to reproductive phase transition of meristem"/>
    <property type="evidence" value="ECO:0000318"/>
    <property type="project" value="GO_Central"/>
</dbReference>
<dbReference type="KEGG" id="bdi:100827363"/>
<feature type="compositionally biased region" description="Low complexity" evidence="1">
    <location>
        <begin position="1"/>
        <end position="23"/>
    </location>
</feature>
<protein>
    <recommendedName>
        <fullName evidence="2">PPC domain-containing protein</fullName>
    </recommendedName>
</protein>
<dbReference type="AlphaFoldDB" id="A0A0Q3IT15"/>
<feature type="region of interest" description="Disordered" evidence="1">
    <location>
        <begin position="1"/>
        <end position="58"/>
    </location>
</feature>
<dbReference type="GO" id="GO:0005634">
    <property type="term" value="C:nucleus"/>
    <property type="evidence" value="ECO:0000318"/>
    <property type="project" value="GO_Central"/>
</dbReference>
<evidence type="ECO:0000259" key="2">
    <source>
        <dbReference type="PROSITE" id="PS51742"/>
    </source>
</evidence>
<reference evidence="3 4" key="1">
    <citation type="journal article" date="2010" name="Nature">
        <title>Genome sequencing and analysis of the model grass Brachypodium distachyon.</title>
        <authorList>
            <consortium name="International Brachypodium Initiative"/>
        </authorList>
    </citation>
    <scope>NUCLEOTIDE SEQUENCE [LARGE SCALE GENOMIC DNA]</scope>
    <source>
        <strain evidence="3 4">Bd21</strain>
    </source>
</reference>
<proteinExistence type="predicted"/>
<gene>
    <name evidence="4" type="primary">LOC100827363</name>
    <name evidence="3" type="ORF">BRADI_2g08610v3</name>
</gene>
<organism evidence="3">
    <name type="scientific">Brachypodium distachyon</name>
    <name type="common">Purple false brome</name>
    <name type="synonym">Trachynia distachya</name>
    <dbReference type="NCBI Taxonomy" id="15368"/>
    <lineage>
        <taxon>Eukaryota</taxon>
        <taxon>Viridiplantae</taxon>
        <taxon>Streptophyta</taxon>
        <taxon>Embryophyta</taxon>
        <taxon>Tracheophyta</taxon>
        <taxon>Spermatophyta</taxon>
        <taxon>Magnoliopsida</taxon>
        <taxon>Liliopsida</taxon>
        <taxon>Poales</taxon>
        <taxon>Poaceae</taxon>
        <taxon>BOP clade</taxon>
        <taxon>Pooideae</taxon>
        <taxon>Stipodae</taxon>
        <taxon>Brachypodieae</taxon>
        <taxon>Brachypodium</taxon>
    </lineage>
</organism>
<dbReference type="EMBL" id="CM000881">
    <property type="protein sequence ID" value="KQK03564.2"/>
    <property type="molecule type" value="Genomic_DNA"/>
</dbReference>
<keyword evidence="5" id="KW-1185">Reference proteome</keyword>
<dbReference type="OrthoDB" id="679920at2759"/>
<dbReference type="Pfam" id="PF03479">
    <property type="entry name" value="PCC"/>
    <property type="match status" value="1"/>
</dbReference>
<dbReference type="PANTHER" id="PTHR31100">
    <property type="entry name" value="AT-HOOK MOTIF NUCLEAR-LOCALIZED PROTEIN 15"/>
    <property type="match status" value="1"/>
</dbReference>
<evidence type="ECO:0000313" key="4">
    <source>
        <dbReference type="EnsemblPlants" id="KQK03564"/>
    </source>
</evidence>
<dbReference type="PANTHER" id="PTHR31100:SF96">
    <property type="entry name" value="OS01G0246601 PROTEIN"/>
    <property type="match status" value="1"/>
</dbReference>
<dbReference type="GO" id="GO:0003680">
    <property type="term" value="F:minor groove of adenine-thymine-rich DNA binding"/>
    <property type="evidence" value="ECO:0000318"/>
    <property type="project" value="GO_Central"/>
</dbReference>
<evidence type="ECO:0000313" key="3">
    <source>
        <dbReference type="EMBL" id="KQK03564.2"/>
    </source>
</evidence>
<dbReference type="CDD" id="cd11378">
    <property type="entry name" value="DUF296"/>
    <property type="match status" value="1"/>
</dbReference>
<dbReference type="GO" id="GO:0003700">
    <property type="term" value="F:DNA-binding transcription factor activity"/>
    <property type="evidence" value="ECO:0000318"/>
    <property type="project" value="GO_Central"/>
</dbReference>
<reference evidence="4" key="3">
    <citation type="submission" date="2018-08" db="UniProtKB">
        <authorList>
            <consortium name="EnsemblPlants"/>
        </authorList>
    </citation>
    <scope>IDENTIFICATION</scope>
    <source>
        <strain evidence="4">cv. Bd21</strain>
    </source>
</reference>
<dbReference type="RefSeq" id="XP_003565572.3">
    <property type="nucleotide sequence ID" value="XM_003565524.4"/>
</dbReference>
<dbReference type="Gramene" id="KQK03564">
    <property type="protein sequence ID" value="KQK03564"/>
    <property type="gene ID" value="BRADI_2g08610v3"/>
</dbReference>
<feature type="domain" description="PPC" evidence="2">
    <location>
        <begin position="71"/>
        <end position="210"/>
    </location>
</feature>
<dbReference type="InterPro" id="IPR005175">
    <property type="entry name" value="PPC_dom"/>
</dbReference>
<dbReference type="GeneID" id="100827363"/>
<dbReference type="Gene3D" id="3.30.1330.80">
    <property type="entry name" value="Hypothetical protein, similar to alpha- acetolactate decarboxylase, domain 2"/>
    <property type="match status" value="1"/>
</dbReference>
<name>A0A0Q3IT15_BRADI</name>
<dbReference type="InterPro" id="IPR014476">
    <property type="entry name" value="AHL15-29"/>
</dbReference>
<evidence type="ECO:0000313" key="5">
    <source>
        <dbReference type="Proteomes" id="UP000008810"/>
    </source>
</evidence>
<feature type="compositionally biased region" description="Polar residues" evidence="1">
    <location>
        <begin position="37"/>
        <end position="50"/>
    </location>
</feature>
<dbReference type="STRING" id="15368.A0A0Q3IT15"/>
<dbReference type="Proteomes" id="UP000008810">
    <property type="component" value="Chromosome 2"/>
</dbReference>
<accession>A0A0Q3IT15</accession>
<evidence type="ECO:0000256" key="1">
    <source>
        <dbReference type="SAM" id="MobiDB-lite"/>
    </source>
</evidence>
<reference evidence="3" key="2">
    <citation type="submission" date="2017-06" db="EMBL/GenBank/DDBJ databases">
        <title>WGS assembly of Brachypodium distachyon.</title>
        <authorList>
            <consortium name="The International Brachypodium Initiative"/>
            <person name="Lucas S."/>
            <person name="Harmon-Smith M."/>
            <person name="Lail K."/>
            <person name="Tice H."/>
            <person name="Grimwood J."/>
            <person name="Bruce D."/>
            <person name="Barry K."/>
            <person name="Shu S."/>
            <person name="Lindquist E."/>
            <person name="Wang M."/>
            <person name="Pitluck S."/>
            <person name="Vogel J.P."/>
            <person name="Garvin D.F."/>
            <person name="Mockler T.C."/>
            <person name="Schmutz J."/>
            <person name="Rokhsar D."/>
            <person name="Bevan M.W."/>
        </authorList>
    </citation>
    <scope>NUCLEOTIDE SEQUENCE</scope>
    <source>
        <strain evidence="3">Bd21</strain>
    </source>
</reference>